<name>A0A090Q697_9FLAO</name>
<dbReference type="InterPro" id="IPR000086">
    <property type="entry name" value="NUDIX_hydrolase_dom"/>
</dbReference>
<dbReference type="eggNOG" id="COG0494">
    <property type="taxonomic scope" value="Bacteria"/>
</dbReference>
<dbReference type="EMBL" id="BBML01000005">
    <property type="protein sequence ID" value="GAK97283.1"/>
    <property type="molecule type" value="Genomic_DNA"/>
</dbReference>
<dbReference type="EC" id="3.6.1.17" evidence="3"/>
<evidence type="ECO:0000313" key="4">
    <source>
        <dbReference type="Proteomes" id="UP000029221"/>
    </source>
</evidence>
<dbReference type="PROSITE" id="PS51462">
    <property type="entry name" value="NUDIX"/>
    <property type="match status" value="1"/>
</dbReference>
<evidence type="ECO:0000259" key="2">
    <source>
        <dbReference type="PROSITE" id="PS51462"/>
    </source>
</evidence>
<dbReference type="InterPro" id="IPR015797">
    <property type="entry name" value="NUDIX_hydrolase-like_dom_sf"/>
</dbReference>
<protein>
    <submittedName>
        <fullName evidence="3">Bis(5'-nucleosyl)-tetraphosphatase</fullName>
        <ecNumber evidence="3">3.6.1.17</ecNumber>
    </submittedName>
</protein>
<evidence type="ECO:0000313" key="3">
    <source>
        <dbReference type="EMBL" id="GAK97283.1"/>
    </source>
</evidence>
<evidence type="ECO:0000256" key="1">
    <source>
        <dbReference type="ARBA" id="ARBA00022801"/>
    </source>
</evidence>
<dbReference type="GO" id="GO:0004081">
    <property type="term" value="F:bis(5'-nucleosyl)-tetraphosphatase (asymmetrical) activity"/>
    <property type="evidence" value="ECO:0007669"/>
    <property type="project" value="UniProtKB-EC"/>
</dbReference>
<dbReference type="PRINTS" id="PR00502">
    <property type="entry name" value="NUDIXFAMILY"/>
</dbReference>
<dbReference type="GO" id="GO:0000290">
    <property type="term" value="P:deadenylation-dependent decapping of nuclear-transcribed mRNA"/>
    <property type="evidence" value="ECO:0007669"/>
    <property type="project" value="TreeGrafter"/>
</dbReference>
<dbReference type="Gene3D" id="3.90.79.10">
    <property type="entry name" value="Nucleoside Triphosphate Pyrophosphohydrolase"/>
    <property type="match status" value="1"/>
</dbReference>
<proteinExistence type="predicted"/>
<dbReference type="CDD" id="cd03673">
    <property type="entry name" value="NUDIX_Ap6A_hydrolase"/>
    <property type="match status" value="1"/>
</dbReference>
<accession>A0A090Q697</accession>
<dbReference type="STRING" id="319236.BST91_01680"/>
<dbReference type="InterPro" id="IPR020476">
    <property type="entry name" value="Nudix_hydrolase"/>
</dbReference>
<organism evidence="3 4">
    <name type="scientific">Nonlabens tegetincola</name>
    <dbReference type="NCBI Taxonomy" id="323273"/>
    <lineage>
        <taxon>Bacteria</taxon>
        <taxon>Pseudomonadati</taxon>
        <taxon>Bacteroidota</taxon>
        <taxon>Flavobacteriia</taxon>
        <taxon>Flavobacteriales</taxon>
        <taxon>Flavobacteriaceae</taxon>
        <taxon>Nonlabens</taxon>
    </lineage>
</organism>
<dbReference type="PANTHER" id="PTHR23114">
    <property type="entry name" value="M7GPPPN-MRNA HYDROLASE"/>
    <property type="match status" value="1"/>
</dbReference>
<keyword evidence="4" id="KW-1185">Reference proteome</keyword>
<dbReference type="GO" id="GO:0005737">
    <property type="term" value="C:cytoplasm"/>
    <property type="evidence" value="ECO:0007669"/>
    <property type="project" value="TreeGrafter"/>
</dbReference>
<dbReference type="Proteomes" id="UP000029221">
    <property type="component" value="Unassembled WGS sequence"/>
</dbReference>
<sequence length="206" mass="24274">MEQMYKVFVKEVPILVTSNKDNFPDYTVFKLRTVNLKKIIKRIETGELTKVLLYSKNPNKIVKRLHKKLPVVVAGGGLVLNSLNQYLFIYRNDKWDLPKGKIDKGETIEDCAIREVQEETKVKNLKLNDYLGRTYHIYSWKSKIKLKLTHWYLMQTDSDKKLKPQKKEGIEKAVWLDKEMAQVALMNSYANIRELFPDNMLVTKRH</sequence>
<feature type="domain" description="Nudix hydrolase" evidence="2">
    <location>
        <begin position="70"/>
        <end position="198"/>
    </location>
</feature>
<reference evidence="3" key="1">
    <citation type="journal article" date="2014" name="Genome Announc.">
        <title>Draft Genome Sequences of Marine Flavobacterium Nonlabens Strains NR17, NR24, NR27, NR32, NR33, and Ara13.</title>
        <authorList>
            <person name="Nakanishi M."/>
            <person name="Meirelles P."/>
            <person name="Suzuki R."/>
            <person name="Takatani N."/>
            <person name="Mino S."/>
            <person name="Suda W."/>
            <person name="Oshima K."/>
            <person name="Hattori M."/>
            <person name="Ohkuma M."/>
            <person name="Hosokawa M."/>
            <person name="Miyashita K."/>
            <person name="Thompson F.L."/>
            <person name="Niwa A."/>
            <person name="Sawabe T."/>
            <person name="Sawabe T."/>
        </authorList>
    </citation>
    <scope>NUCLEOTIDE SEQUENCE [LARGE SCALE GENOMIC DNA]</scope>
    <source>
        <strain evidence="3">JCM 19294</strain>
    </source>
</reference>
<dbReference type="SUPFAM" id="SSF55811">
    <property type="entry name" value="Nudix"/>
    <property type="match status" value="1"/>
</dbReference>
<gene>
    <name evidence="3" type="ORF">JCM19294_1329</name>
</gene>
<keyword evidence="1 3" id="KW-0378">Hydrolase</keyword>
<comment type="caution">
    <text evidence="3">The sequence shown here is derived from an EMBL/GenBank/DDBJ whole genome shotgun (WGS) entry which is preliminary data.</text>
</comment>
<dbReference type="RefSeq" id="WP_082586894.1">
    <property type="nucleotide sequence ID" value="NZ_BBML01000005.1"/>
</dbReference>
<dbReference type="PANTHER" id="PTHR23114:SF17">
    <property type="entry name" value="M7GPPPN-MRNA HYDROLASE"/>
    <property type="match status" value="1"/>
</dbReference>
<dbReference type="AlphaFoldDB" id="A0A090Q697"/>
<dbReference type="Pfam" id="PF00293">
    <property type="entry name" value="NUDIX"/>
    <property type="match status" value="1"/>
</dbReference>